<accession>A0A2D3VE11</accession>
<evidence type="ECO:0000313" key="3">
    <source>
        <dbReference type="Proteomes" id="UP000225277"/>
    </source>
</evidence>
<dbReference type="AlphaFoldDB" id="A0A2D3VE11"/>
<name>A0A2D3VE11_9PEZI</name>
<evidence type="ECO:0000256" key="1">
    <source>
        <dbReference type="SAM" id="MobiDB-lite"/>
    </source>
</evidence>
<sequence length="201" mass="22642">MFNKGTKNEEAASGTNIMPQEQREMVEAADILLMKLKEADERMECARTLQQLSLEVNLQDSSPRETAVASQTPPTNSHTTHDTTVSVNKKSKTERELREKKVHQQNVRRQTKADAVKQGVTWVGKREAAKAYSQAENAEISRIHAAHAAVHQEKKIPFKKLARQFNAREEGEGIRSVASLTSHISRHEELNKMRAAYSATR</sequence>
<protein>
    <submittedName>
        <fullName evidence="2">Uncharacterized protein</fullName>
    </submittedName>
</protein>
<organism evidence="2 3">
    <name type="scientific">Ramularia collo-cygni</name>
    <dbReference type="NCBI Taxonomy" id="112498"/>
    <lineage>
        <taxon>Eukaryota</taxon>
        <taxon>Fungi</taxon>
        <taxon>Dikarya</taxon>
        <taxon>Ascomycota</taxon>
        <taxon>Pezizomycotina</taxon>
        <taxon>Dothideomycetes</taxon>
        <taxon>Dothideomycetidae</taxon>
        <taxon>Mycosphaerellales</taxon>
        <taxon>Mycosphaerellaceae</taxon>
        <taxon>Ramularia</taxon>
    </lineage>
</organism>
<dbReference type="EMBL" id="FJUY01000010">
    <property type="protein sequence ID" value="CZT21064.1"/>
    <property type="molecule type" value="Genomic_DNA"/>
</dbReference>
<evidence type="ECO:0000313" key="2">
    <source>
        <dbReference type="EMBL" id="CZT21064.1"/>
    </source>
</evidence>
<dbReference type="GeneID" id="35602050"/>
<keyword evidence="3" id="KW-1185">Reference proteome</keyword>
<dbReference type="RefSeq" id="XP_023627953.1">
    <property type="nucleotide sequence ID" value="XM_023772185.1"/>
</dbReference>
<feature type="compositionally biased region" description="Polar residues" evidence="1">
    <location>
        <begin position="68"/>
        <end position="88"/>
    </location>
</feature>
<gene>
    <name evidence="2" type="ORF">RCC_06925</name>
</gene>
<feature type="region of interest" description="Disordered" evidence="1">
    <location>
        <begin position="1"/>
        <end position="22"/>
    </location>
</feature>
<proteinExistence type="predicted"/>
<reference evidence="2 3" key="1">
    <citation type="submission" date="2016-03" db="EMBL/GenBank/DDBJ databases">
        <authorList>
            <person name="Ploux O."/>
        </authorList>
    </citation>
    <scope>NUCLEOTIDE SEQUENCE [LARGE SCALE GENOMIC DNA]</scope>
    <source>
        <strain evidence="2 3">URUG2</strain>
    </source>
</reference>
<dbReference type="Proteomes" id="UP000225277">
    <property type="component" value="Unassembled WGS sequence"/>
</dbReference>
<feature type="compositionally biased region" description="Basic and acidic residues" evidence="1">
    <location>
        <begin position="1"/>
        <end position="10"/>
    </location>
</feature>
<feature type="region of interest" description="Disordered" evidence="1">
    <location>
        <begin position="57"/>
        <end position="113"/>
    </location>
</feature>